<feature type="region of interest" description="Disordered" evidence="2">
    <location>
        <begin position="262"/>
        <end position="329"/>
    </location>
</feature>
<dbReference type="SUPFAM" id="SSF46934">
    <property type="entry name" value="UBA-like"/>
    <property type="match status" value="1"/>
</dbReference>
<dbReference type="PANTHER" id="PTHR10677:SF3">
    <property type="entry name" value="FI07626P-RELATED"/>
    <property type="match status" value="1"/>
</dbReference>
<dbReference type="Pfam" id="PF00627">
    <property type="entry name" value="UBA"/>
    <property type="match status" value="1"/>
</dbReference>
<feature type="compositionally biased region" description="Gly residues" evidence="2">
    <location>
        <begin position="309"/>
        <end position="323"/>
    </location>
</feature>
<dbReference type="OrthoDB" id="9450922at2759"/>
<reference evidence="5" key="1">
    <citation type="submission" date="2021-01" db="UniProtKB">
        <authorList>
            <consortium name="EnsemblMetazoa"/>
        </authorList>
    </citation>
    <scope>IDENTIFICATION</scope>
</reference>
<dbReference type="Gene3D" id="1.10.8.10">
    <property type="entry name" value="DNA helicase RuvA subunit, C-terminal domain"/>
    <property type="match status" value="1"/>
</dbReference>
<dbReference type="PROSITE" id="PS50053">
    <property type="entry name" value="UBIQUITIN_2"/>
    <property type="match status" value="1"/>
</dbReference>
<accession>A0A7M7J9D1</accession>
<organism evidence="5 6">
    <name type="scientific">Varroa destructor</name>
    <name type="common">Honeybee mite</name>
    <dbReference type="NCBI Taxonomy" id="109461"/>
    <lineage>
        <taxon>Eukaryota</taxon>
        <taxon>Metazoa</taxon>
        <taxon>Ecdysozoa</taxon>
        <taxon>Arthropoda</taxon>
        <taxon>Chelicerata</taxon>
        <taxon>Arachnida</taxon>
        <taxon>Acari</taxon>
        <taxon>Parasitiformes</taxon>
        <taxon>Mesostigmata</taxon>
        <taxon>Gamasina</taxon>
        <taxon>Dermanyssoidea</taxon>
        <taxon>Varroidae</taxon>
        <taxon>Varroa</taxon>
    </lineage>
</organism>
<dbReference type="Gene3D" id="1.10.260.100">
    <property type="match status" value="1"/>
</dbReference>
<dbReference type="InParanoid" id="A0A7M7J9D1"/>
<keyword evidence="6" id="KW-1185">Reference proteome</keyword>
<evidence type="ECO:0000259" key="4">
    <source>
        <dbReference type="PROSITE" id="PS50053"/>
    </source>
</evidence>
<dbReference type="GeneID" id="111245097"/>
<dbReference type="SMART" id="SM00213">
    <property type="entry name" value="UBQ"/>
    <property type="match status" value="1"/>
</dbReference>
<dbReference type="CDD" id="cd14399">
    <property type="entry name" value="UBA_PLICs"/>
    <property type="match status" value="1"/>
</dbReference>
<dbReference type="SMART" id="SM00727">
    <property type="entry name" value="STI1"/>
    <property type="match status" value="4"/>
</dbReference>
<dbReference type="FunCoup" id="A0A7M7J9D1">
    <property type="interactions" value="1736"/>
</dbReference>
<dbReference type="Pfam" id="PF23195">
    <property type="entry name" value="UBQLN1"/>
    <property type="match status" value="1"/>
</dbReference>
<dbReference type="InterPro" id="IPR000626">
    <property type="entry name" value="Ubiquitin-like_dom"/>
</dbReference>
<dbReference type="OMA" id="EVRFQTQ"/>
<dbReference type="EnsemblMetazoa" id="XM_022792936">
    <property type="protein sequence ID" value="XP_022648671"/>
    <property type="gene ID" value="LOC111245097"/>
</dbReference>
<dbReference type="InterPro" id="IPR015496">
    <property type="entry name" value="Ubiquilin"/>
</dbReference>
<protein>
    <recommendedName>
        <fullName evidence="1">Ubiquilin</fullName>
    </recommendedName>
</protein>
<dbReference type="PRINTS" id="PR00348">
    <property type="entry name" value="UBIQUITIN"/>
</dbReference>
<dbReference type="RefSeq" id="XP_022648671.1">
    <property type="nucleotide sequence ID" value="XM_022792936.1"/>
</dbReference>
<dbReference type="GO" id="GO:0005829">
    <property type="term" value="C:cytosol"/>
    <property type="evidence" value="ECO:0007669"/>
    <property type="project" value="TreeGrafter"/>
</dbReference>
<dbReference type="InterPro" id="IPR019956">
    <property type="entry name" value="Ubiquitin_dom"/>
</dbReference>
<feature type="domain" description="Ubiquitin-like" evidence="4">
    <location>
        <begin position="2"/>
        <end position="76"/>
    </location>
</feature>
<evidence type="ECO:0000256" key="2">
    <source>
        <dbReference type="SAM" id="MobiDB-lite"/>
    </source>
</evidence>
<dbReference type="Pfam" id="PF00240">
    <property type="entry name" value="ubiquitin"/>
    <property type="match status" value="1"/>
</dbReference>
<evidence type="ECO:0000313" key="5">
    <source>
        <dbReference type="EnsemblMetazoa" id="XP_022648671"/>
    </source>
</evidence>
<dbReference type="Proteomes" id="UP000594260">
    <property type="component" value="Unplaced"/>
</dbReference>
<dbReference type="PROSITE" id="PS50030">
    <property type="entry name" value="UBA"/>
    <property type="match status" value="1"/>
</dbReference>
<dbReference type="CTD" id="32977"/>
<dbReference type="GO" id="GO:0031593">
    <property type="term" value="F:polyubiquitin modification-dependent protein binding"/>
    <property type="evidence" value="ECO:0007669"/>
    <property type="project" value="TreeGrafter"/>
</dbReference>
<dbReference type="SMART" id="SM00165">
    <property type="entry name" value="UBA"/>
    <property type="match status" value="1"/>
</dbReference>
<dbReference type="GO" id="GO:0006511">
    <property type="term" value="P:ubiquitin-dependent protein catabolic process"/>
    <property type="evidence" value="ECO:0007669"/>
    <property type="project" value="TreeGrafter"/>
</dbReference>
<dbReference type="InterPro" id="IPR006636">
    <property type="entry name" value="STI1_HS-bd"/>
</dbReference>
<dbReference type="FunFam" id="1.10.8.10:FF:000079">
    <property type="entry name" value="Ubiquitin family protein"/>
    <property type="match status" value="1"/>
</dbReference>
<evidence type="ECO:0000313" key="6">
    <source>
        <dbReference type="Proteomes" id="UP000594260"/>
    </source>
</evidence>
<feature type="region of interest" description="Disordered" evidence="2">
    <location>
        <begin position="450"/>
        <end position="483"/>
    </location>
</feature>
<dbReference type="KEGG" id="vde:111245097"/>
<dbReference type="Gene3D" id="3.10.20.90">
    <property type="entry name" value="Phosphatidylinositol 3-kinase Catalytic Subunit, Chain A, domain 1"/>
    <property type="match status" value="1"/>
</dbReference>
<feature type="compositionally biased region" description="Low complexity" evidence="2">
    <location>
        <begin position="450"/>
        <end position="468"/>
    </location>
</feature>
<feature type="region of interest" description="Disordered" evidence="2">
    <location>
        <begin position="77"/>
        <end position="105"/>
    </location>
</feature>
<dbReference type="FunFam" id="1.10.260.100:FF:000001">
    <property type="entry name" value="Ubiquilin 1"/>
    <property type="match status" value="1"/>
</dbReference>
<evidence type="ECO:0000259" key="3">
    <source>
        <dbReference type="PROSITE" id="PS50030"/>
    </source>
</evidence>
<dbReference type="InterPro" id="IPR029071">
    <property type="entry name" value="Ubiquitin-like_domsf"/>
</dbReference>
<dbReference type="PANTHER" id="PTHR10677">
    <property type="entry name" value="UBIQUILIN"/>
    <property type="match status" value="1"/>
</dbReference>
<sequence>MMKLTVKTTKDKYTVEVEDGADVKILRQKVADEAKAPLEQICLIFAGKILKDGETLESHGLKEGLVLHLVIRGSNKAAAPSSNTDNSSTTGTGTSTQQQQATGSAASNSGGILNLLGLVGLAGLGNLGGLSSVGADGGSFQAIEQRMQQEVMNNPELMQQLMDNPIIQSMISNPEFLRTMINANPQMRAIIERNPEFGHVLNNPEVLRQTMQMARNPAAFQEMMRNQDRALSNLESIPGGYNQLRRMYTDLQEPMLNAASEQFGGNPFAALSNNSNSDSDNSTRLTPSTTENRDPLPNPWAANAPQAGSTGGGAGSPLGGIRGGMESMMNQPGIQSLLSQLQSNPEMMQSMMSSPYMETLMRSLTNSPALAEQLIASNPLFANNPAMQEQMRQMMPEFLEQMRNPQMRDLLTNPQALEAIQRIQDSMSQLSRIAPGVFPTGQQTTLTGGAVAASETAAPASSPSARPATNGSPSGNTADPDALGSLMANLLQGGLGTGAQPPEERFRTQLEQLAAMGFVNREANIRALIASFGDVNGAIERLLQSQ</sequence>
<evidence type="ECO:0000256" key="1">
    <source>
        <dbReference type="ARBA" id="ARBA00071717"/>
    </source>
</evidence>
<dbReference type="AlphaFoldDB" id="A0A7M7J9D1"/>
<dbReference type="InterPro" id="IPR015940">
    <property type="entry name" value="UBA"/>
</dbReference>
<proteinExistence type="predicted"/>
<dbReference type="SUPFAM" id="SSF54236">
    <property type="entry name" value="Ubiquitin-like"/>
    <property type="match status" value="1"/>
</dbReference>
<name>A0A7M7J9D1_VARDE</name>
<feature type="domain" description="UBA" evidence="3">
    <location>
        <begin position="501"/>
        <end position="545"/>
    </location>
</feature>
<feature type="compositionally biased region" description="Low complexity" evidence="2">
    <location>
        <begin position="272"/>
        <end position="282"/>
    </location>
</feature>
<dbReference type="InterPro" id="IPR009060">
    <property type="entry name" value="UBA-like_sf"/>
</dbReference>